<keyword evidence="3" id="KW-1185">Reference proteome</keyword>
<accession>A0AAW0B0V7</accession>
<evidence type="ECO:0000313" key="3">
    <source>
        <dbReference type="Proteomes" id="UP001362999"/>
    </source>
</evidence>
<feature type="chain" id="PRO_5043754421" evidence="1">
    <location>
        <begin position="20"/>
        <end position="108"/>
    </location>
</feature>
<evidence type="ECO:0000256" key="1">
    <source>
        <dbReference type="SAM" id="SignalP"/>
    </source>
</evidence>
<proteinExistence type="predicted"/>
<sequence>MKTFKSFIVLTYVVPMGHAVGDENLKLDAITMIANSKSTCNWELDTNSSKEKLNLSEFEIPRHHQPRTANGEPHRSDIVMSGFNFALRVRKGLCGRVSSVIAARRLHW</sequence>
<dbReference type="Proteomes" id="UP001362999">
    <property type="component" value="Unassembled WGS sequence"/>
</dbReference>
<name>A0AAW0B0V7_9AGAR</name>
<organism evidence="2 3">
    <name type="scientific">Favolaschia claudopus</name>
    <dbReference type="NCBI Taxonomy" id="2862362"/>
    <lineage>
        <taxon>Eukaryota</taxon>
        <taxon>Fungi</taxon>
        <taxon>Dikarya</taxon>
        <taxon>Basidiomycota</taxon>
        <taxon>Agaricomycotina</taxon>
        <taxon>Agaricomycetes</taxon>
        <taxon>Agaricomycetidae</taxon>
        <taxon>Agaricales</taxon>
        <taxon>Marasmiineae</taxon>
        <taxon>Mycenaceae</taxon>
        <taxon>Favolaschia</taxon>
    </lineage>
</organism>
<protein>
    <submittedName>
        <fullName evidence="2">Uncharacterized protein</fullName>
    </submittedName>
</protein>
<comment type="caution">
    <text evidence="2">The sequence shown here is derived from an EMBL/GenBank/DDBJ whole genome shotgun (WGS) entry which is preliminary data.</text>
</comment>
<keyword evidence="1" id="KW-0732">Signal</keyword>
<feature type="signal peptide" evidence="1">
    <location>
        <begin position="1"/>
        <end position="19"/>
    </location>
</feature>
<dbReference type="AlphaFoldDB" id="A0AAW0B0V7"/>
<dbReference type="EMBL" id="JAWWNJ010000044">
    <property type="protein sequence ID" value="KAK7019284.1"/>
    <property type="molecule type" value="Genomic_DNA"/>
</dbReference>
<reference evidence="2 3" key="1">
    <citation type="journal article" date="2024" name="J Genomics">
        <title>Draft genome sequencing and assembly of Favolaschia claudopus CIRM-BRFM 2984 isolated from oak limbs.</title>
        <authorList>
            <person name="Navarro D."/>
            <person name="Drula E."/>
            <person name="Chaduli D."/>
            <person name="Cazenave R."/>
            <person name="Ahrendt S."/>
            <person name="Wang J."/>
            <person name="Lipzen A."/>
            <person name="Daum C."/>
            <person name="Barry K."/>
            <person name="Grigoriev I.V."/>
            <person name="Favel A."/>
            <person name="Rosso M.N."/>
            <person name="Martin F."/>
        </authorList>
    </citation>
    <scope>NUCLEOTIDE SEQUENCE [LARGE SCALE GENOMIC DNA]</scope>
    <source>
        <strain evidence="2 3">CIRM-BRFM 2984</strain>
    </source>
</reference>
<evidence type="ECO:0000313" key="2">
    <source>
        <dbReference type="EMBL" id="KAK7019284.1"/>
    </source>
</evidence>
<gene>
    <name evidence="2" type="ORF">R3P38DRAFT_2975959</name>
</gene>